<keyword evidence="2" id="KW-1185">Reference proteome</keyword>
<evidence type="ECO:0000313" key="2">
    <source>
        <dbReference type="Proteomes" id="UP000198859"/>
    </source>
</evidence>
<gene>
    <name evidence="1" type="ORF">SAMN04488570_3609</name>
</gene>
<dbReference type="STRING" id="642780.SAMN04488570_3609"/>
<dbReference type="AlphaFoldDB" id="A0A1H1XUZ8"/>
<organism evidence="1 2">
    <name type="scientific">Nocardioides scoriae</name>
    <dbReference type="NCBI Taxonomy" id="642780"/>
    <lineage>
        <taxon>Bacteria</taxon>
        <taxon>Bacillati</taxon>
        <taxon>Actinomycetota</taxon>
        <taxon>Actinomycetes</taxon>
        <taxon>Propionibacteriales</taxon>
        <taxon>Nocardioidaceae</taxon>
        <taxon>Nocardioides</taxon>
    </lineage>
</organism>
<dbReference type="OrthoDB" id="7859927at2"/>
<reference evidence="2" key="1">
    <citation type="submission" date="2016-10" db="EMBL/GenBank/DDBJ databases">
        <authorList>
            <person name="Varghese N."/>
            <person name="Submissions S."/>
        </authorList>
    </citation>
    <scope>NUCLEOTIDE SEQUENCE [LARGE SCALE GENOMIC DNA]</scope>
    <source>
        <strain evidence="2">DSM 22127</strain>
    </source>
</reference>
<protein>
    <submittedName>
        <fullName evidence="1">Uncharacterized protein</fullName>
    </submittedName>
</protein>
<dbReference type="Pfam" id="PF21813">
    <property type="entry name" value="DUF6882"/>
    <property type="match status" value="1"/>
</dbReference>
<evidence type="ECO:0000313" key="1">
    <source>
        <dbReference type="EMBL" id="SDT12982.1"/>
    </source>
</evidence>
<dbReference type="Proteomes" id="UP000198859">
    <property type="component" value="Chromosome I"/>
</dbReference>
<name>A0A1H1XUZ8_9ACTN</name>
<proteinExistence type="predicted"/>
<accession>A0A1H1XUZ8</accession>
<sequence length="169" mass="18623">MTPPDPTLDLGTALLQGHDMIAESIAVHDARWGMSSATGWSLDQREGRLVWTFEQHTVSADAQILGSWNSEAGSFVWAWDNESILAPLCEVAERVRAYGAEHDVFALTASPLRLDETRVRDLVALAYRVGGCTGFFHPTEGPLTSYVVFGEVRIEFADGVVEDFEVRLP</sequence>
<dbReference type="RefSeq" id="WP_091732564.1">
    <property type="nucleotide sequence ID" value="NZ_LT629757.1"/>
</dbReference>
<dbReference type="EMBL" id="LT629757">
    <property type="protein sequence ID" value="SDT12982.1"/>
    <property type="molecule type" value="Genomic_DNA"/>
</dbReference>
<dbReference type="InterPro" id="IPR049249">
    <property type="entry name" value="DUF6882"/>
</dbReference>